<sequence length="331" mass="37262">MPGMISAVRRFDRANIPEDVWDALRDRDNAARANVILPHAEKVSSHQELLPGSEQLWLVYSEPATSNIRYILSCTEGPLGKYPLFIVPIAPIELTPELLQGPMEAFCEALLNEADFERQRVFSVFSVEPVSKAFASAWEKITEIKRIDAPYYDALFSICTPETLVRTGPQSTDEEIELRLAVPQDADKISKLCEEFANTSHPYFLTPERASEEASLLIENGQVWVYEIKEGGGEPDIASIVAATRQSDTAVAITKVYTPNRWQRKGRAIRLVRRVCRELLKTHEQVVLYVGAENPARKLYDRVGFQGLHEESPGAEHWLEIGFDGAKVGHW</sequence>
<protein>
    <recommendedName>
        <fullName evidence="1">N-acetyltransferase domain-containing protein</fullName>
    </recommendedName>
</protein>
<dbReference type="InParanoid" id="A0A0C9ZJG0"/>
<name>A0A0C9ZJG0_9AGAM</name>
<dbReference type="InterPro" id="IPR016181">
    <property type="entry name" value="Acyl_CoA_acyltransferase"/>
</dbReference>
<evidence type="ECO:0000313" key="3">
    <source>
        <dbReference type="Proteomes" id="UP000054485"/>
    </source>
</evidence>
<dbReference type="SUPFAM" id="SSF55729">
    <property type="entry name" value="Acyl-CoA N-acyltransferases (Nat)"/>
    <property type="match status" value="1"/>
</dbReference>
<reference evidence="2 3" key="1">
    <citation type="submission" date="2014-04" db="EMBL/GenBank/DDBJ databases">
        <authorList>
            <consortium name="DOE Joint Genome Institute"/>
            <person name="Kuo A."/>
            <person name="Ruytinx J."/>
            <person name="Rineau F."/>
            <person name="Colpaert J."/>
            <person name="Kohler A."/>
            <person name="Nagy L.G."/>
            <person name="Floudas D."/>
            <person name="Copeland A."/>
            <person name="Barry K.W."/>
            <person name="Cichocki N."/>
            <person name="Veneault-Fourrey C."/>
            <person name="LaButti K."/>
            <person name="Lindquist E.A."/>
            <person name="Lipzen A."/>
            <person name="Lundell T."/>
            <person name="Morin E."/>
            <person name="Murat C."/>
            <person name="Sun H."/>
            <person name="Tunlid A."/>
            <person name="Henrissat B."/>
            <person name="Grigoriev I.V."/>
            <person name="Hibbett D.S."/>
            <person name="Martin F."/>
            <person name="Nordberg H.P."/>
            <person name="Cantor M.N."/>
            <person name="Hua S.X."/>
        </authorList>
    </citation>
    <scope>NUCLEOTIDE SEQUENCE [LARGE SCALE GENOMIC DNA]</scope>
    <source>
        <strain evidence="2 3">UH-Slu-Lm8-n1</strain>
    </source>
</reference>
<evidence type="ECO:0000259" key="1">
    <source>
        <dbReference type="PROSITE" id="PS51186"/>
    </source>
</evidence>
<dbReference type="InterPro" id="IPR013653">
    <property type="entry name" value="GCN5-like_dom"/>
</dbReference>
<proteinExistence type="predicted"/>
<dbReference type="AlphaFoldDB" id="A0A0C9ZJG0"/>
<gene>
    <name evidence="2" type="ORF">CY34DRAFT_15613</name>
</gene>
<dbReference type="OrthoDB" id="5372118at2759"/>
<dbReference type="PROSITE" id="PS51186">
    <property type="entry name" value="GNAT"/>
    <property type="match status" value="1"/>
</dbReference>
<feature type="domain" description="N-acetyltransferase" evidence="1">
    <location>
        <begin position="176"/>
        <end position="324"/>
    </location>
</feature>
<accession>A0A0C9ZJG0</accession>
<dbReference type="InterPro" id="IPR000182">
    <property type="entry name" value="GNAT_dom"/>
</dbReference>
<dbReference type="Pfam" id="PF08445">
    <property type="entry name" value="FR47"/>
    <property type="match status" value="1"/>
</dbReference>
<dbReference type="Proteomes" id="UP000054485">
    <property type="component" value="Unassembled WGS sequence"/>
</dbReference>
<dbReference type="STRING" id="930992.A0A0C9ZJG0"/>
<dbReference type="EMBL" id="KN835442">
    <property type="protein sequence ID" value="KIK37575.1"/>
    <property type="molecule type" value="Genomic_DNA"/>
</dbReference>
<reference evidence="3" key="2">
    <citation type="submission" date="2015-01" db="EMBL/GenBank/DDBJ databases">
        <title>Evolutionary Origins and Diversification of the Mycorrhizal Mutualists.</title>
        <authorList>
            <consortium name="DOE Joint Genome Institute"/>
            <consortium name="Mycorrhizal Genomics Consortium"/>
            <person name="Kohler A."/>
            <person name="Kuo A."/>
            <person name="Nagy L.G."/>
            <person name="Floudas D."/>
            <person name="Copeland A."/>
            <person name="Barry K.W."/>
            <person name="Cichocki N."/>
            <person name="Veneault-Fourrey C."/>
            <person name="LaButti K."/>
            <person name="Lindquist E.A."/>
            <person name="Lipzen A."/>
            <person name="Lundell T."/>
            <person name="Morin E."/>
            <person name="Murat C."/>
            <person name="Riley R."/>
            <person name="Ohm R."/>
            <person name="Sun H."/>
            <person name="Tunlid A."/>
            <person name="Henrissat B."/>
            <person name="Grigoriev I.V."/>
            <person name="Hibbett D.S."/>
            <person name="Martin F."/>
        </authorList>
    </citation>
    <scope>NUCLEOTIDE SEQUENCE [LARGE SCALE GENOMIC DNA]</scope>
    <source>
        <strain evidence="3">UH-Slu-Lm8-n1</strain>
    </source>
</reference>
<dbReference type="GO" id="GO:0016747">
    <property type="term" value="F:acyltransferase activity, transferring groups other than amino-acyl groups"/>
    <property type="evidence" value="ECO:0007669"/>
    <property type="project" value="InterPro"/>
</dbReference>
<organism evidence="2 3">
    <name type="scientific">Suillus luteus UH-Slu-Lm8-n1</name>
    <dbReference type="NCBI Taxonomy" id="930992"/>
    <lineage>
        <taxon>Eukaryota</taxon>
        <taxon>Fungi</taxon>
        <taxon>Dikarya</taxon>
        <taxon>Basidiomycota</taxon>
        <taxon>Agaricomycotina</taxon>
        <taxon>Agaricomycetes</taxon>
        <taxon>Agaricomycetidae</taxon>
        <taxon>Boletales</taxon>
        <taxon>Suillineae</taxon>
        <taxon>Suillaceae</taxon>
        <taxon>Suillus</taxon>
    </lineage>
</organism>
<keyword evidence="3" id="KW-1185">Reference proteome</keyword>
<dbReference type="HOGENOM" id="CLU_059210_0_0_1"/>
<evidence type="ECO:0000313" key="2">
    <source>
        <dbReference type="EMBL" id="KIK37575.1"/>
    </source>
</evidence>
<dbReference type="Gene3D" id="3.40.630.30">
    <property type="match status" value="1"/>
</dbReference>